<dbReference type="EMBL" id="AAOE01000005">
    <property type="protein sequence ID" value="EAR10168.1"/>
    <property type="molecule type" value="Genomic_DNA"/>
</dbReference>
<organism evidence="2 3">
    <name type="scientific">Reinekea blandensis MED297</name>
    <dbReference type="NCBI Taxonomy" id="314283"/>
    <lineage>
        <taxon>Bacteria</taxon>
        <taxon>Pseudomonadati</taxon>
        <taxon>Pseudomonadota</taxon>
        <taxon>Gammaproteobacteria</taxon>
        <taxon>Oceanospirillales</taxon>
        <taxon>Saccharospirillaceae</taxon>
        <taxon>Reinekea</taxon>
    </lineage>
</organism>
<keyword evidence="2" id="KW-0808">Transferase</keyword>
<proteinExistence type="predicted"/>
<name>A4BCA2_9GAMM</name>
<keyword evidence="2" id="KW-0418">Kinase</keyword>
<dbReference type="SUPFAM" id="SSF56112">
    <property type="entry name" value="Protein kinase-like (PK-like)"/>
    <property type="match status" value="1"/>
</dbReference>
<sequence>MHFHEVLRQLDPIVGPDVQVSRIDHALTNACYRLETPTERYVLRLNNPLSKSMGIDRHRERLILESIASKPFAPLTAGISEDWLLSRWIPEQPSALITSTDALTTLLDDVHAVDIPDTLPPLLVTDQIQHLSQHQQQPLDPAELRRIERACQNYQPPLHLVLCHHDWHPGNLLGTDEQPVLIDWEYAAPGDPAIDLACLCHGMKLDQTTAASLARNYDLPGTRWRQAIALTQLMSELWYGVRFPKPPNTAILDIID</sequence>
<dbReference type="Gene3D" id="3.90.1200.10">
    <property type="match status" value="1"/>
</dbReference>
<gene>
    <name evidence="2" type="ORF">MED297_13132</name>
</gene>
<comment type="caution">
    <text evidence="2">The sequence shown here is derived from an EMBL/GenBank/DDBJ whole genome shotgun (WGS) entry which is preliminary data.</text>
</comment>
<dbReference type="STRING" id="314283.MED297_13132"/>
<accession>A4BCA2</accession>
<dbReference type="InterPro" id="IPR002575">
    <property type="entry name" value="Aminoglycoside_PTrfase"/>
</dbReference>
<dbReference type="OrthoDB" id="179763at2"/>
<dbReference type="Gene3D" id="3.30.200.20">
    <property type="entry name" value="Phosphorylase Kinase, domain 1"/>
    <property type="match status" value="1"/>
</dbReference>
<evidence type="ECO:0000259" key="1">
    <source>
        <dbReference type="Pfam" id="PF01636"/>
    </source>
</evidence>
<protein>
    <submittedName>
        <fullName evidence="2">Predicted choline kinase involved in LPS biosynthesis</fullName>
    </submittedName>
</protein>
<dbReference type="PANTHER" id="PTHR22603:SF66">
    <property type="entry name" value="ETHANOLAMINE KINASE"/>
    <property type="match status" value="1"/>
</dbReference>
<dbReference type="GO" id="GO:0005737">
    <property type="term" value="C:cytoplasm"/>
    <property type="evidence" value="ECO:0007669"/>
    <property type="project" value="TreeGrafter"/>
</dbReference>
<dbReference type="GO" id="GO:0006646">
    <property type="term" value="P:phosphatidylethanolamine biosynthetic process"/>
    <property type="evidence" value="ECO:0007669"/>
    <property type="project" value="TreeGrafter"/>
</dbReference>
<reference evidence="2 3" key="1">
    <citation type="submission" date="2006-02" db="EMBL/GenBank/DDBJ databases">
        <authorList>
            <person name="Pinhassi J."/>
            <person name="Pedros-Alio C."/>
            <person name="Ferriera S."/>
            <person name="Johnson J."/>
            <person name="Kravitz S."/>
            <person name="Halpern A."/>
            <person name="Remington K."/>
            <person name="Beeson K."/>
            <person name="Tran B."/>
            <person name="Rogers Y.-H."/>
            <person name="Friedman R."/>
            <person name="Venter J.C."/>
        </authorList>
    </citation>
    <scope>NUCLEOTIDE SEQUENCE [LARGE SCALE GENOMIC DNA]</scope>
    <source>
        <strain evidence="2 3">MED297</strain>
    </source>
</reference>
<dbReference type="RefSeq" id="WP_008042496.1">
    <property type="nucleotide sequence ID" value="NZ_CH724149.1"/>
</dbReference>
<dbReference type="HOGENOM" id="CLU_055115_3_2_6"/>
<evidence type="ECO:0000313" key="2">
    <source>
        <dbReference type="EMBL" id="EAR10168.1"/>
    </source>
</evidence>
<dbReference type="GO" id="GO:0004305">
    <property type="term" value="F:ethanolamine kinase activity"/>
    <property type="evidence" value="ECO:0007669"/>
    <property type="project" value="TreeGrafter"/>
</dbReference>
<feature type="domain" description="Aminoglycoside phosphotransferase" evidence="1">
    <location>
        <begin position="21"/>
        <end position="225"/>
    </location>
</feature>
<evidence type="ECO:0000313" key="3">
    <source>
        <dbReference type="Proteomes" id="UP000005953"/>
    </source>
</evidence>
<keyword evidence="3" id="KW-1185">Reference proteome</keyword>
<dbReference type="CDD" id="cd05151">
    <property type="entry name" value="ChoK-like"/>
    <property type="match status" value="1"/>
</dbReference>
<dbReference type="Pfam" id="PF01636">
    <property type="entry name" value="APH"/>
    <property type="match status" value="1"/>
</dbReference>
<dbReference type="AlphaFoldDB" id="A4BCA2"/>
<dbReference type="Proteomes" id="UP000005953">
    <property type="component" value="Unassembled WGS sequence"/>
</dbReference>
<dbReference type="InterPro" id="IPR011009">
    <property type="entry name" value="Kinase-like_dom_sf"/>
</dbReference>
<dbReference type="PANTHER" id="PTHR22603">
    <property type="entry name" value="CHOLINE/ETHANOALAMINE KINASE"/>
    <property type="match status" value="1"/>
</dbReference>